<reference evidence="1 2" key="1">
    <citation type="journal article" date="2023" name="Plants (Basel)">
        <title>Bridging the Gap: Combining Genomics and Transcriptomics Approaches to Understand Stylosanthes scabra, an Orphan Legume from the Brazilian Caatinga.</title>
        <authorList>
            <person name="Ferreira-Neto J.R.C."/>
            <person name="da Silva M.D."/>
            <person name="Binneck E."/>
            <person name="de Melo N.F."/>
            <person name="da Silva R.H."/>
            <person name="de Melo A.L.T.M."/>
            <person name="Pandolfi V."/>
            <person name="Bustamante F.O."/>
            <person name="Brasileiro-Vidal A.C."/>
            <person name="Benko-Iseppon A.M."/>
        </authorList>
    </citation>
    <scope>NUCLEOTIDE SEQUENCE [LARGE SCALE GENOMIC DNA]</scope>
    <source>
        <tissue evidence="1">Leaves</tissue>
    </source>
</reference>
<comment type="caution">
    <text evidence="1">The sequence shown here is derived from an EMBL/GenBank/DDBJ whole genome shotgun (WGS) entry which is preliminary data.</text>
</comment>
<organism evidence="1 2">
    <name type="scientific">Stylosanthes scabra</name>
    <dbReference type="NCBI Taxonomy" id="79078"/>
    <lineage>
        <taxon>Eukaryota</taxon>
        <taxon>Viridiplantae</taxon>
        <taxon>Streptophyta</taxon>
        <taxon>Embryophyta</taxon>
        <taxon>Tracheophyta</taxon>
        <taxon>Spermatophyta</taxon>
        <taxon>Magnoliopsida</taxon>
        <taxon>eudicotyledons</taxon>
        <taxon>Gunneridae</taxon>
        <taxon>Pentapetalae</taxon>
        <taxon>rosids</taxon>
        <taxon>fabids</taxon>
        <taxon>Fabales</taxon>
        <taxon>Fabaceae</taxon>
        <taxon>Papilionoideae</taxon>
        <taxon>50 kb inversion clade</taxon>
        <taxon>dalbergioids sensu lato</taxon>
        <taxon>Dalbergieae</taxon>
        <taxon>Pterocarpus clade</taxon>
        <taxon>Stylosanthes</taxon>
    </lineage>
</organism>
<protein>
    <submittedName>
        <fullName evidence="1">Uncharacterized protein</fullName>
    </submittedName>
</protein>
<keyword evidence="2" id="KW-1185">Reference proteome</keyword>
<name>A0ABU6YVG8_9FABA</name>
<dbReference type="Proteomes" id="UP001341840">
    <property type="component" value="Unassembled WGS sequence"/>
</dbReference>
<dbReference type="EMBL" id="JASCZI010244009">
    <property type="protein sequence ID" value="MED6213816.1"/>
    <property type="molecule type" value="Genomic_DNA"/>
</dbReference>
<accession>A0ABU6YVG8</accession>
<gene>
    <name evidence="1" type="ORF">PIB30_097046</name>
</gene>
<evidence type="ECO:0000313" key="2">
    <source>
        <dbReference type="Proteomes" id="UP001341840"/>
    </source>
</evidence>
<evidence type="ECO:0000313" key="1">
    <source>
        <dbReference type="EMBL" id="MED6213816.1"/>
    </source>
</evidence>
<proteinExistence type="predicted"/>
<sequence>MFRRTNQIVVRLYPNRFPRKGPDGVESHSLDPVVFMMWSMETLGDLQKTILSNIRLQERTPVIRMAYRFFAVLPDRSCRYKVFWLINDENVRAMFASHGRILSDQVMDLYVQILDTRTSTPGAGTSYPEPEVQAPMTANPVDVDRRKCMQARQSPMERIQVTLKVAVLVLVMTSLWGITSWYSVPATCTTSDPGSMGSGVIYYEYKKHEKFKDYDEKVDAELEEEEEEEKKKKKPLLLLFLWMWMPARIIYNTWKSFSVIPSTLPPIVVRLQSWVHHPRVQQNNYLIVMTLRVIIFPEFGNRHHQVRVIRVPPLVST</sequence>